<reference evidence="4 5" key="1">
    <citation type="journal article" date="2015" name="Genome Biol. Evol.">
        <title>Comparative Genomics of a Bacterivorous Green Alga Reveals Evolutionary Causalities and Consequences of Phago-Mixotrophic Mode of Nutrition.</title>
        <authorList>
            <person name="Burns J.A."/>
            <person name="Paasch A."/>
            <person name="Narechania A."/>
            <person name="Kim E."/>
        </authorList>
    </citation>
    <scope>NUCLEOTIDE SEQUENCE [LARGE SCALE GENOMIC DNA]</scope>
    <source>
        <strain evidence="4 5">PLY_AMNH</strain>
    </source>
</reference>
<dbReference type="AlphaFoldDB" id="A0AAE0CC95"/>
<feature type="repeat" description="PPR" evidence="3">
    <location>
        <begin position="550"/>
        <end position="584"/>
    </location>
</feature>
<dbReference type="InterPro" id="IPR002885">
    <property type="entry name" value="PPR_rpt"/>
</dbReference>
<dbReference type="EMBL" id="LGRX02025432">
    <property type="protein sequence ID" value="KAK3252403.1"/>
    <property type="molecule type" value="Genomic_DNA"/>
</dbReference>
<evidence type="ECO:0000313" key="5">
    <source>
        <dbReference type="Proteomes" id="UP001190700"/>
    </source>
</evidence>
<comment type="similarity">
    <text evidence="1">Belongs to the PPR family. P subfamily.</text>
</comment>
<feature type="repeat" description="PPR" evidence="3">
    <location>
        <begin position="515"/>
        <end position="549"/>
    </location>
</feature>
<dbReference type="PANTHER" id="PTHR47447">
    <property type="entry name" value="OS03G0856100 PROTEIN"/>
    <property type="match status" value="1"/>
</dbReference>
<organism evidence="4 5">
    <name type="scientific">Cymbomonas tetramitiformis</name>
    <dbReference type="NCBI Taxonomy" id="36881"/>
    <lineage>
        <taxon>Eukaryota</taxon>
        <taxon>Viridiplantae</taxon>
        <taxon>Chlorophyta</taxon>
        <taxon>Pyramimonadophyceae</taxon>
        <taxon>Pyramimonadales</taxon>
        <taxon>Pyramimonadaceae</taxon>
        <taxon>Cymbomonas</taxon>
    </lineage>
</organism>
<comment type="caution">
    <text evidence="4">The sequence shown here is derived from an EMBL/GenBank/DDBJ whole genome shotgun (WGS) entry which is preliminary data.</text>
</comment>
<evidence type="ECO:0000313" key="4">
    <source>
        <dbReference type="EMBL" id="KAK3252403.1"/>
    </source>
</evidence>
<dbReference type="NCBIfam" id="TIGR00756">
    <property type="entry name" value="PPR"/>
    <property type="match status" value="3"/>
</dbReference>
<keyword evidence="5" id="KW-1185">Reference proteome</keyword>
<feature type="repeat" description="PPR" evidence="3">
    <location>
        <begin position="585"/>
        <end position="619"/>
    </location>
</feature>
<evidence type="ECO:0008006" key="6">
    <source>
        <dbReference type="Google" id="ProtNLM"/>
    </source>
</evidence>
<sequence length="644" mass="71950">MPTASLDTRLEQTLQRGDVVQCLHLFQKAVQQKEELSLRSFKSIVQACVGFGDFECAAAALVAVENVGLVVDEELHVMLLQCYVAAGEYAAALEYLQDLSQAAEAGAPLAISVEMVNAVLKGVAYQGTPEHAAECLRLLRANGLAADEFTTSWLMRLEGVTGGRMPKVLQYWRKLPQPTRGKLLGPRVHESRVLALCDCTRPYPRRGKKTDRKTWGERGDAMRAACHALNQMLEAFRLWVAKQRPWLEAPLAAQTEQEWRDCLTVAFTHVMRAGAWVGDRELTWLRPVGLRPRPNSYNALLKVEVEAAKLGMPHWAENMDAVLRMMAQDGAPWNQATYSLMLQAQVMQGHTGAANDLMQKAHRKGVDVGVYGYNILAQAAAHTGDLDAVMSIRQCMAAMKVAPDACTHTAMFTTIKNHMQQLRVERGEVYTDAARLRDSGSVWLDQSRGEAAAEESKMDPKKMMQYAEADAQLSGVPQSLQSFTAHLQAMGAVGRVQEMLDNVYRPPEALAEEIDTMLFNTAIFRCGREGRVEEAFYLKKEMARLDIKPDIWTFNTLISCCMGQEEIDHTWELLDELEQLGLEPNLVTFNSLMKAFIEADQPDHIDTCLREMEALGIEPNATTEELVMKARMSQEYSGYEESEE</sequence>
<keyword evidence="2" id="KW-0677">Repeat</keyword>
<dbReference type="PANTHER" id="PTHR47447:SF17">
    <property type="entry name" value="OS12G0638900 PROTEIN"/>
    <property type="match status" value="1"/>
</dbReference>
<evidence type="ECO:0000256" key="2">
    <source>
        <dbReference type="ARBA" id="ARBA00022737"/>
    </source>
</evidence>
<dbReference type="Pfam" id="PF13812">
    <property type="entry name" value="PPR_3"/>
    <property type="match status" value="2"/>
</dbReference>
<evidence type="ECO:0000256" key="3">
    <source>
        <dbReference type="PROSITE-ProRule" id="PRU00708"/>
    </source>
</evidence>
<dbReference type="InterPro" id="IPR011990">
    <property type="entry name" value="TPR-like_helical_dom_sf"/>
</dbReference>
<proteinExistence type="inferred from homology"/>
<dbReference type="PROSITE" id="PS51375">
    <property type="entry name" value="PPR"/>
    <property type="match status" value="3"/>
</dbReference>
<evidence type="ECO:0000256" key="1">
    <source>
        <dbReference type="ARBA" id="ARBA00007626"/>
    </source>
</evidence>
<protein>
    <recommendedName>
        <fullName evidence="6">Pentatricopeptide repeat-containing protein</fullName>
    </recommendedName>
</protein>
<name>A0AAE0CC95_9CHLO</name>
<accession>A0AAE0CC95</accession>
<gene>
    <name evidence="4" type="ORF">CYMTET_38294</name>
</gene>
<dbReference type="Gene3D" id="1.25.40.10">
    <property type="entry name" value="Tetratricopeptide repeat domain"/>
    <property type="match status" value="3"/>
</dbReference>
<dbReference type="Proteomes" id="UP001190700">
    <property type="component" value="Unassembled WGS sequence"/>
</dbReference>